<gene>
    <name evidence="7" type="ORF">SmJEL517_g02359</name>
</gene>
<comment type="subcellular location">
    <subcellularLocation>
        <location evidence="1">Membrane</location>
        <topology evidence="1">Multi-pass membrane protein</topology>
    </subcellularLocation>
</comment>
<dbReference type="Proteomes" id="UP000319731">
    <property type="component" value="Unassembled WGS sequence"/>
</dbReference>
<keyword evidence="2 5" id="KW-0812">Transmembrane</keyword>
<organism evidence="7 8">
    <name type="scientific">Synchytrium microbalum</name>
    <dbReference type="NCBI Taxonomy" id="1806994"/>
    <lineage>
        <taxon>Eukaryota</taxon>
        <taxon>Fungi</taxon>
        <taxon>Fungi incertae sedis</taxon>
        <taxon>Chytridiomycota</taxon>
        <taxon>Chytridiomycota incertae sedis</taxon>
        <taxon>Chytridiomycetes</taxon>
        <taxon>Synchytriales</taxon>
        <taxon>Synchytriaceae</taxon>
        <taxon>Synchytrium</taxon>
    </lineage>
</organism>
<dbReference type="EMBL" id="QEAO01000009">
    <property type="protein sequence ID" value="TPX35295.1"/>
    <property type="molecule type" value="Genomic_DNA"/>
</dbReference>
<comment type="caution">
    <text evidence="7">The sequence shown here is derived from an EMBL/GenBank/DDBJ whole genome shotgun (WGS) entry which is preliminary data.</text>
</comment>
<feature type="transmembrane region" description="Helical" evidence="5">
    <location>
        <begin position="221"/>
        <end position="242"/>
    </location>
</feature>
<evidence type="ECO:0000256" key="4">
    <source>
        <dbReference type="ARBA" id="ARBA00023136"/>
    </source>
</evidence>
<feature type="transmembrane region" description="Helical" evidence="5">
    <location>
        <begin position="339"/>
        <end position="357"/>
    </location>
</feature>
<sequence>MAETKNDEQLELLMVEGEDEAVTNKIPSALISNVNSSNMPPAFYIAVWIGMSSAVILFNKYILYELKFPFPIFLTTCHMVFATIGTRLLHRYTNMMKDLQKVQMTREIFLRAILPIGVLFSISLMASNMAYLYLTVAYIQMLKATTPVFVLVIGYAFQTEQPDMVVLGKVMSIVVGVIIASYGEFEFVFIGFVFQAVGILSEASRLVMIQKLLSCYKMGPLVSLHCFAPVCAVTNFAAFLVLESKSLRWDHVNAVGLQVLLLNCLIAFGLNIAVVFLIGKTSSVVMTLSGVLKDIILIVASVLLWATNISVSQIFGYGIALIGLVWYKEPNLDMKRICIAFVCLVAVSGLSGALYDLPIGGNLDQNASAYDWPNKTGGLLNIELAVNSSKTVITCFAGRRQYMDIMLQYVDALVERSFVDEVHLWDFTAVPEDAQYLQQFVAKPKYTVMNTNKREKAWEDYYQYYGELNGTNDDDVYIKLDDDTLFIDIEAFPSFIAFRRNNPHALWGSPNVINNGVTAYYQGLYKMHPIALPYDSYFGKLVTNGTIAEQLHEHFVGHIADMSEWIRQTGVIYHKLGDRLSINFLAFLAKDLPLIKDLGKDDEHVLTVLKTVELKRQGYIDMSFLTAHMAFGPQREGKDAMNQSHVLEMYRNFGRKYFEKLESKKVAP</sequence>
<reference evidence="7 8" key="1">
    <citation type="journal article" date="2019" name="Sci. Rep.">
        <title>Comparative genomics of chytrid fungi reveal insights into the obligate biotrophic and pathogenic lifestyle of Synchytrium endobioticum.</title>
        <authorList>
            <person name="van de Vossenberg B.T.L.H."/>
            <person name="Warris S."/>
            <person name="Nguyen H.D.T."/>
            <person name="van Gent-Pelzer M.P.E."/>
            <person name="Joly D.L."/>
            <person name="van de Geest H.C."/>
            <person name="Bonants P.J.M."/>
            <person name="Smith D.S."/>
            <person name="Levesque C.A."/>
            <person name="van der Lee T.A.J."/>
        </authorList>
    </citation>
    <scope>NUCLEOTIDE SEQUENCE [LARGE SCALE GENOMIC DNA]</scope>
    <source>
        <strain evidence="7 8">JEL517</strain>
    </source>
</reference>
<dbReference type="SUPFAM" id="SSF103481">
    <property type="entry name" value="Multidrug resistance efflux transporter EmrE"/>
    <property type="match status" value="1"/>
</dbReference>
<name>A0A507CCK8_9FUNG</name>
<feature type="transmembrane region" description="Helical" evidence="5">
    <location>
        <begin position="311"/>
        <end position="327"/>
    </location>
</feature>
<dbReference type="Pfam" id="PF03151">
    <property type="entry name" value="TPT"/>
    <property type="match status" value="1"/>
</dbReference>
<evidence type="ECO:0000313" key="8">
    <source>
        <dbReference type="Proteomes" id="UP000319731"/>
    </source>
</evidence>
<feature type="transmembrane region" description="Helical" evidence="5">
    <location>
        <begin position="164"/>
        <end position="182"/>
    </location>
</feature>
<dbReference type="PANTHER" id="PTHR11132">
    <property type="entry name" value="SOLUTE CARRIER FAMILY 35"/>
    <property type="match status" value="1"/>
</dbReference>
<feature type="transmembrane region" description="Helical" evidence="5">
    <location>
        <begin position="42"/>
        <end position="62"/>
    </location>
</feature>
<keyword evidence="8" id="KW-1185">Reference proteome</keyword>
<feature type="domain" description="Sugar phosphate transporter" evidence="6">
    <location>
        <begin position="42"/>
        <end position="327"/>
    </location>
</feature>
<dbReference type="OrthoDB" id="6418713at2759"/>
<dbReference type="GO" id="GO:0016020">
    <property type="term" value="C:membrane"/>
    <property type="evidence" value="ECO:0007669"/>
    <property type="project" value="UniProtKB-SubCell"/>
</dbReference>
<evidence type="ECO:0000256" key="2">
    <source>
        <dbReference type="ARBA" id="ARBA00022692"/>
    </source>
</evidence>
<dbReference type="GeneID" id="42003584"/>
<feature type="transmembrane region" description="Helical" evidence="5">
    <location>
        <begin position="188"/>
        <end position="209"/>
    </location>
</feature>
<feature type="transmembrane region" description="Helical" evidence="5">
    <location>
        <begin position="285"/>
        <end position="305"/>
    </location>
</feature>
<feature type="transmembrane region" description="Helical" evidence="5">
    <location>
        <begin position="137"/>
        <end position="157"/>
    </location>
</feature>
<proteinExistence type="predicted"/>
<dbReference type="InterPro" id="IPR004853">
    <property type="entry name" value="Sugar_P_trans_dom"/>
</dbReference>
<dbReference type="InterPro" id="IPR050186">
    <property type="entry name" value="TPT_transporter"/>
</dbReference>
<keyword evidence="3 5" id="KW-1133">Transmembrane helix</keyword>
<protein>
    <recommendedName>
        <fullName evidence="6">Sugar phosphate transporter domain-containing protein</fullName>
    </recommendedName>
</protein>
<dbReference type="InterPro" id="IPR037185">
    <property type="entry name" value="EmrE-like"/>
</dbReference>
<accession>A0A507CCK8</accession>
<evidence type="ECO:0000256" key="3">
    <source>
        <dbReference type="ARBA" id="ARBA00022989"/>
    </source>
</evidence>
<evidence type="ECO:0000256" key="5">
    <source>
        <dbReference type="SAM" id="Phobius"/>
    </source>
</evidence>
<feature type="transmembrane region" description="Helical" evidence="5">
    <location>
        <begin position="254"/>
        <end position="278"/>
    </location>
</feature>
<keyword evidence="4 5" id="KW-0472">Membrane</keyword>
<dbReference type="AlphaFoldDB" id="A0A507CCK8"/>
<evidence type="ECO:0000259" key="6">
    <source>
        <dbReference type="Pfam" id="PF03151"/>
    </source>
</evidence>
<dbReference type="RefSeq" id="XP_031025822.1">
    <property type="nucleotide sequence ID" value="XM_031168287.1"/>
</dbReference>
<feature type="transmembrane region" description="Helical" evidence="5">
    <location>
        <begin position="68"/>
        <end position="89"/>
    </location>
</feature>
<evidence type="ECO:0000313" key="7">
    <source>
        <dbReference type="EMBL" id="TPX35295.1"/>
    </source>
</evidence>
<evidence type="ECO:0000256" key="1">
    <source>
        <dbReference type="ARBA" id="ARBA00004141"/>
    </source>
</evidence>
<feature type="transmembrane region" description="Helical" evidence="5">
    <location>
        <begin position="109"/>
        <end position="131"/>
    </location>
</feature>